<sequence>MSDSVTVNFPSTSINSDRSASSNASSPSDTDGYDVKLEKNSNVSFISKKKLIQFQPTDHDIFHSSNFNGPSFKQIIVVFFLLVIVTSLCSYLYKDSLVNILLILETLPWWWTFIFFCVLFTLVSLPFAWGYILLNIACGFLYGLLYGMIFIILYVSVGLSLSFFICNYILTHNFRIIKNLKTTFENSEVIQTLIKVLNSVDGYKIIFLSRLTPIPLGLQNGFYSISNVPFRIYLFWSLCGLIPTQLIYCFLGSRLHSMTDLILIDKRTKTVGIVVGLCECVMTLVLTYYVFHTAKKVLNKLLLETSASSEALIVVKQENN</sequence>
<dbReference type="InterPro" id="IPR053069">
    <property type="entry name" value="TVP38/TMEM64"/>
</dbReference>
<reference evidence="5" key="1">
    <citation type="submission" date="2021-02" db="EMBL/GenBank/DDBJ databases">
        <authorList>
            <person name="Nowell W R."/>
        </authorList>
    </citation>
    <scope>NUCLEOTIDE SEQUENCE</scope>
</reference>
<protein>
    <recommendedName>
        <fullName evidence="3">VTT domain-containing protein</fullName>
    </recommendedName>
</protein>
<dbReference type="EMBL" id="CAJNOW010015753">
    <property type="protein sequence ID" value="CAF1644776.1"/>
    <property type="molecule type" value="Genomic_DNA"/>
</dbReference>
<feature type="domain" description="VTT" evidence="3">
    <location>
        <begin position="132"/>
        <end position="253"/>
    </location>
</feature>
<feature type="transmembrane region" description="Helical" evidence="2">
    <location>
        <begin position="75"/>
        <end position="93"/>
    </location>
</feature>
<evidence type="ECO:0000313" key="9">
    <source>
        <dbReference type="EMBL" id="CAF4012577.1"/>
    </source>
</evidence>
<dbReference type="Proteomes" id="UP000663866">
    <property type="component" value="Unassembled WGS sequence"/>
</dbReference>
<keyword evidence="2" id="KW-0812">Transmembrane</keyword>
<feature type="transmembrane region" description="Helical" evidence="2">
    <location>
        <begin position="232"/>
        <end position="251"/>
    </location>
</feature>
<feature type="compositionally biased region" description="Low complexity" evidence="1">
    <location>
        <begin position="11"/>
        <end position="30"/>
    </location>
</feature>
<evidence type="ECO:0000313" key="8">
    <source>
        <dbReference type="EMBL" id="CAF3849021.1"/>
    </source>
</evidence>
<feature type="transmembrane region" description="Helical" evidence="2">
    <location>
        <begin position="144"/>
        <end position="170"/>
    </location>
</feature>
<evidence type="ECO:0000313" key="10">
    <source>
        <dbReference type="EMBL" id="CAF4642814.1"/>
    </source>
</evidence>
<dbReference type="EMBL" id="CAJOBI010258919">
    <property type="protein sequence ID" value="CAF5118380.1"/>
    <property type="molecule type" value="Genomic_DNA"/>
</dbReference>
<keyword evidence="2" id="KW-1133">Transmembrane helix</keyword>
<dbReference type="EMBL" id="CAJOBJ010113510">
    <property type="protein sequence ID" value="CAF4642814.1"/>
    <property type="molecule type" value="Genomic_DNA"/>
</dbReference>
<feature type="transmembrane region" description="Helical" evidence="2">
    <location>
        <begin position="109"/>
        <end position="132"/>
    </location>
</feature>
<dbReference type="Proteomes" id="UP000676336">
    <property type="component" value="Unassembled WGS sequence"/>
</dbReference>
<evidence type="ECO:0000256" key="2">
    <source>
        <dbReference type="SAM" id="Phobius"/>
    </source>
</evidence>
<evidence type="ECO:0000313" key="13">
    <source>
        <dbReference type="Proteomes" id="UP000663866"/>
    </source>
</evidence>
<accession>A0A816E3N3</accession>
<evidence type="ECO:0000313" key="6">
    <source>
        <dbReference type="EMBL" id="CAF2051039.1"/>
    </source>
</evidence>
<dbReference type="Proteomes" id="UP000663834">
    <property type="component" value="Unassembled WGS sequence"/>
</dbReference>
<dbReference type="EMBL" id="CAJNRF010003502">
    <property type="protein sequence ID" value="CAF2051039.1"/>
    <property type="molecule type" value="Genomic_DNA"/>
</dbReference>
<dbReference type="Pfam" id="PF09335">
    <property type="entry name" value="VTT_dom"/>
    <property type="match status" value="1"/>
</dbReference>
<dbReference type="Proteomes" id="UP000681967">
    <property type="component" value="Unassembled WGS sequence"/>
</dbReference>
<evidence type="ECO:0000313" key="7">
    <source>
        <dbReference type="EMBL" id="CAF2069372.1"/>
    </source>
</evidence>
<feature type="transmembrane region" description="Helical" evidence="2">
    <location>
        <begin position="271"/>
        <end position="291"/>
    </location>
</feature>
<dbReference type="EMBL" id="CAJOBG010002530">
    <property type="protein sequence ID" value="CAF4012577.1"/>
    <property type="molecule type" value="Genomic_DNA"/>
</dbReference>
<proteinExistence type="predicted"/>
<dbReference type="Proteomes" id="UP000663824">
    <property type="component" value="Unassembled WGS sequence"/>
</dbReference>
<feature type="compositionally biased region" description="Polar residues" evidence="1">
    <location>
        <begin position="1"/>
        <end position="10"/>
    </location>
</feature>
<evidence type="ECO:0000259" key="3">
    <source>
        <dbReference type="Pfam" id="PF09335"/>
    </source>
</evidence>
<dbReference type="PANTHER" id="PTHR46593">
    <property type="entry name" value="TRANSMEMBRANE PROTEIN 64"/>
    <property type="match status" value="1"/>
</dbReference>
<name>A0A816E3N3_9BILA</name>
<evidence type="ECO:0000313" key="4">
    <source>
        <dbReference type="EMBL" id="CAF1346363.1"/>
    </source>
</evidence>
<evidence type="ECO:0000256" key="1">
    <source>
        <dbReference type="SAM" id="MobiDB-lite"/>
    </source>
</evidence>
<dbReference type="GO" id="GO:0005783">
    <property type="term" value="C:endoplasmic reticulum"/>
    <property type="evidence" value="ECO:0007669"/>
    <property type="project" value="TreeGrafter"/>
</dbReference>
<keyword evidence="13" id="KW-1185">Reference proteome</keyword>
<dbReference type="Proteomes" id="UP000681720">
    <property type="component" value="Unassembled WGS sequence"/>
</dbReference>
<dbReference type="EMBL" id="CAJNOV010008980">
    <property type="protein sequence ID" value="CAF1346363.1"/>
    <property type="molecule type" value="Genomic_DNA"/>
</dbReference>
<dbReference type="PANTHER" id="PTHR46593:SF1">
    <property type="entry name" value="TRANSMEMBRANE PROTEIN 64"/>
    <property type="match status" value="1"/>
</dbReference>
<dbReference type="EMBL" id="CAJOBH010001338">
    <property type="protein sequence ID" value="CAF3849021.1"/>
    <property type="molecule type" value="Genomic_DNA"/>
</dbReference>
<feature type="region of interest" description="Disordered" evidence="1">
    <location>
        <begin position="1"/>
        <end position="33"/>
    </location>
</feature>
<dbReference type="OrthoDB" id="166803at2759"/>
<gene>
    <name evidence="8" type="ORF">BYL167_LOCUS5750</name>
    <name evidence="4" type="ORF">CJN711_LOCUS19192</name>
    <name evidence="10" type="ORF">GIL414_LOCUS40704</name>
    <name evidence="5" type="ORF">KQP761_LOCUS28766</name>
    <name evidence="7" type="ORF">MBJ925_LOCUS16422</name>
    <name evidence="9" type="ORF">OVN521_LOCUS15709</name>
    <name evidence="11" type="ORF">SMN809_LOCUS62402</name>
    <name evidence="6" type="ORF">WKI299_LOCUS10142</name>
</gene>
<dbReference type="InterPro" id="IPR032816">
    <property type="entry name" value="VTT_dom"/>
</dbReference>
<dbReference type="AlphaFoldDB" id="A0A816E3N3"/>
<evidence type="ECO:0000313" key="12">
    <source>
        <dbReference type="Proteomes" id="UP000663834"/>
    </source>
</evidence>
<dbReference type="Proteomes" id="UP000663855">
    <property type="component" value="Unassembled WGS sequence"/>
</dbReference>
<comment type="caution">
    <text evidence="5">The sequence shown here is derived from an EMBL/GenBank/DDBJ whole genome shotgun (WGS) entry which is preliminary data.</text>
</comment>
<evidence type="ECO:0000313" key="5">
    <source>
        <dbReference type="EMBL" id="CAF1644776.1"/>
    </source>
</evidence>
<dbReference type="GO" id="GO:0051480">
    <property type="term" value="P:regulation of cytosolic calcium ion concentration"/>
    <property type="evidence" value="ECO:0007669"/>
    <property type="project" value="TreeGrafter"/>
</dbReference>
<organism evidence="5 12">
    <name type="scientific">Rotaria magnacalcarata</name>
    <dbReference type="NCBI Taxonomy" id="392030"/>
    <lineage>
        <taxon>Eukaryota</taxon>
        <taxon>Metazoa</taxon>
        <taxon>Spiralia</taxon>
        <taxon>Gnathifera</taxon>
        <taxon>Rotifera</taxon>
        <taxon>Eurotatoria</taxon>
        <taxon>Bdelloidea</taxon>
        <taxon>Philodinida</taxon>
        <taxon>Philodinidae</taxon>
        <taxon>Rotaria</taxon>
    </lineage>
</organism>
<keyword evidence="2" id="KW-0472">Membrane</keyword>
<dbReference type="Proteomes" id="UP000663856">
    <property type="component" value="Unassembled WGS sequence"/>
</dbReference>
<dbReference type="EMBL" id="CAJNRE010007982">
    <property type="protein sequence ID" value="CAF2069372.1"/>
    <property type="molecule type" value="Genomic_DNA"/>
</dbReference>
<evidence type="ECO:0000313" key="11">
    <source>
        <dbReference type="EMBL" id="CAF5118380.1"/>
    </source>
</evidence>